<dbReference type="EC" id="3.1.3.7" evidence="2"/>
<dbReference type="PANTHER" id="PTHR43028:SF5">
    <property type="entry name" value="3'(2'),5'-BISPHOSPHATE NUCLEOTIDASE 1"/>
    <property type="match status" value="1"/>
</dbReference>
<name>A0A518EZ42_9BACT</name>
<dbReference type="GO" id="GO:0008441">
    <property type="term" value="F:3'(2'),5'-bisphosphate nucleotidase activity"/>
    <property type="evidence" value="ECO:0007669"/>
    <property type="project" value="UniProtKB-EC"/>
</dbReference>
<keyword evidence="1" id="KW-0460">Magnesium</keyword>
<keyword evidence="2" id="KW-0378">Hydrolase</keyword>
<dbReference type="RefSeq" id="WP_145203587.1">
    <property type="nucleotide sequence ID" value="NZ_CP036434.1"/>
</dbReference>
<protein>
    <submittedName>
        <fullName evidence="2">3'-phosphoadenosine 5'-phosphate phosphatase</fullName>
        <ecNumber evidence="2">3.1.3.7</ecNumber>
    </submittedName>
</protein>
<dbReference type="AlphaFoldDB" id="A0A518EZ42"/>
<dbReference type="OrthoDB" id="9772456at2"/>
<dbReference type="Gene3D" id="3.30.540.10">
    <property type="entry name" value="Fructose-1,6-Bisphosphatase, subunit A, domain 1"/>
    <property type="match status" value="1"/>
</dbReference>
<comment type="cofactor">
    <cofactor evidence="1">
        <name>Mg(2+)</name>
        <dbReference type="ChEBI" id="CHEBI:18420"/>
    </cofactor>
</comment>
<evidence type="ECO:0000256" key="1">
    <source>
        <dbReference type="PIRSR" id="PIRSR600760-2"/>
    </source>
</evidence>
<keyword evidence="3" id="KW-1185">Reference proteome</keyword>
<evidence type="ECO:0000313" key="3">
    <source>
        <dbReference type="Proteomes" id="UP000320390"/>
    </source>
</evidence>
<dbReference type="Pfam" id="PF00459">
    <property type="entry name" value="Inositol_P"/>
    <property type="match status" value="1"/>
</dbReference>
<accession>A0A518EZ42</accession>
<dbReference type="PRINTS" id="PR00377">
    <property type="entry name" value="IMPHPHTASES"/>
</dbReference>
<feature type="binding site" evidence="1">
    <location>
        <position position="88"/>
    </location>
    <ligand>
        <name>Mg(2+)</name>
        <dbReference type="ChEBI" id="CHEBI:18420"/>
        <label>1</label>
        <note>catalytic</note>
    </ligand>
</feature>
<reference evidence="2 3" key="1">
    <citation type="submission" date="2019-02" db="EMBL/GenBank/DDBJ databases">
        <title>Deep-cultivation of Planctomycetes and their phenomic and genomic characterization uncovers novel biology.</title>
        <authorList>
            <person name="Wiegand S."/>
            <person name="Jogler M."/>
            <person name="Boedeker C."/>
            <person name="Pinto D."/>
            <person name="Vollmers J."/>
            <person name="Rivas-Marin E."/>
            <person name="Kohn T."/>
            <person name="Peeters S.H."/>
            <person name="Heuer A."/>
            <person name="Rast P."/>
            <person name="Oberbeckmann S."/>
            <person name="Bunk B."/>
            <person name="Jeske O."/>
            <person name="Meyerdierks A."/>
            <person name="Storesund J.E."/>
            <person name="Kallscheuer N."/>
            <person name="Luecker S."/>
            <person name="Lage O.M."/>
            <person name="Pohl T."/>
            <person name="Merkel B.J."/>
            <person name="Hornburger P."/>
            <person name="Mueller R.-W."/>
            <person name="Bruemmer F."/>
            <person name="Labrenz M."/>
            <person name="Spormann A.M."/>
            <person name="Op den Camp H."/>
            <person name="Overmann J."/>
            <person name="Amann R."/>
            <person name="Jetten M.S.M."/>
            <person name="Mascher T."/>
            <person name="Medema M.H."/>
            <person name="Devos D.P."/>
            <person name="Kaster A.-K."/>
            <person name="Ovreas L."/>
            <person name="Rohde M."/>
            <person name="Galperin M.Y."/>
            <person name="Jogler C."/>
        </authorList>
    </citation>
    <scope>NUCLEOTIDE SEQUENCE [LARGE SCALE GENOMIC DNA]</scope>
    <source>
        <strain evidence="2 3">Poly30</strain>
    </source>
</reference>
<feature type="binding site" evidence="1">
    <location>
        <position position="67"/>
    </location>
    <ligand>
        <name>Mg(2+)</name>
        <dbReference type="ChEBI" id="CHEBI:18420"/>
        <label>1</label>
        <note>catalytic</note>
    </ligand>
</feature>
<proteinExistence type="predicted"/>
<gene>
    <name evidence="2" type="primary">cysQ</name>
    <name evidence="2" type="ORF">Poly30_49200</name>
</gene>
<organism evidence="2 3">
    <name type="scientific">Saltatorellus ferox</name>
    <dbReference type="NCBI Taxonomy" id="2528018"/>
    <lineage>
        <taxon>Bacteria</taxon>
        <taxon>Pseudomonadati</taxon>
        <taxon>Planctomycetota</taxon>
        <taxon>Planctomycetia</taxon>
        <taxon>Planctomycetia incertae sedis</taxon>
        <taxon>Saltatorellus</taxon>
    </lineage>
</organism>
<sequence>MLDSTTIERDLAFAIEAARVAGERGLALRAEDRWEGKMLGDVCDQACDGYLHGFLTGRYPDDGILSEETTDTPERLDKSRVWIVDPLDGTKEYAQLRDDWGVHVALAVDGRCALGAVALPSQGKIYYGVCQDGAHHSGVVCTGEHRIVTGTSASPAKPRIAVSRSHTPEWVDRFASAMDGELAPAGSAGNKVAMLLAGDADMYVHKIGLKEWDTCAPETIARSAGWHVCRLDGTEHTYNRRDPKNHELVVCRPAVKEQVLAALKASGALEDRLVK</sequence>
<feature type="binding site" evidence="1">
    <location>
        <position position="213"/>
    </location>
    <ligand>
        <name>Mg(2+)</name>
        <dbReference type="ChEBI" id="CHEBI:18420"/>
        <label>1</label>
        <note>catalytic</note>
    </ligand>
</feature>
<dbReference type="InterPro" id="IPR000760">
    <property type="entry name" value="Inositol_monophosphatase-like"/>
</dbReference>
<dbReference type="Gene3D" id="3.40.190.80">
    <property type="match status" value="1"/>
</dbReference>
<dbReference type="SUPFAM" id="SSF56655">
    <property type="entry name" value="Carbohydrate phosphatase"/>
    <property type="match status" value="1"/>
</dbReference>
<feature type="binding site" evidence="1">
    <location>
        <position position="85"/>
    </location>
    <ligand>
        <name>Mg(2+)</name>
        <dbReference type="ChEBI" id="CHEBI:18420"/>
        <label>1</label>
        <note>catalytic</note>
    </ligand>
</feature>
<dbReference type="Proteomes" id="UP000320390">
    <property type="component" value="Chromosome"/>
</dbReference>
<evidence type="ECO:0000313" key="2">
    <source>
        <dbReference type="EMBL" id="QDV09362.1"/>
    </source>
</evidence>
<dbReference type="GO" id="GO:0000103">
    <property type="term" value="P:sulfate assimilation"/>
    <property type="evidence" value="ECO:0007669"/>
    <property type="project" value="TreeGrafter"/>
</dbReference>
<dbReference type="EMBL" id="CP036434">
    <property type="protein sequence ID" value="QDV09362.1"/>
    <property type="molecule type" value="Genomic_DNA"/>
</dbReference>
<feature type="binding site" evidence="1">
    <location>
        <position position="87"/>
    </location>
    <ligand>
        <name>Mg(2+)</name>
        <dbReference type="ChEBI" id="CHEBI:18420"/>
        <label>1</label>
        <note>catalytic</note>
    </ligand>
</feature>
<dbReference type="GO" id="GO:0050427">
    <property type="term" value="P:3'-phosphoadenosine 5'-phosphosulfate metabolic process"/>
    <property type="evidence" value="ECO:0007669"/>
    <property type="project" value="TreeGrafter"/>
</dbReference>
<dbReference type="InterPro" id="IPR050725">
    <property type="entry name" value="CysQ/Inositol_MonoPase"/>
</dbReference>
<keyword evidence="1" id="KW-0479">Metal-binding</keyword>
<dbReference type="CDD" id="cd01638">
    <property type="entry name" value="CysQ"/>
    <property type="match status" value="1"/>
</dbReference>
<dbReference type="GO" id="GO:0046872">
    <property type="term" value="F:metal ion binding"/>
    <property type="evidence" value="ECO:0007669"/>
    <property type="project" value="UniProtKB-KW"/>
</dbReference>
<dbReference type="PANTHER" id="PTHR43028">
    <property type="entry name" value="3'(2'),5'-BISPHOSPHATE NUCLEOTIDASE 1"/>
    <property type="match status" value="1"/>
</dbReference>